<dbReference type="GO" id="GO:0008832">
    <property type="term" value="F:dGTPase activity"/>
    <property type="evidence" value="ECO:0007669"/>
    <property type="project" value="TreeGrafter"/>
</dbReference>
<keyword evidence="2" id="KW-0378">Hydrolase</keyword>
<dbReference type="EMBL" id="UOEU01000741">
    <property type="protein sequence ID" value="VAW39356.1"/>
    <property type="molecule type" value="Genomic_DNA"/>
</dbReference>
<accession>A0A3B0W412</accession>
<dbReference type="PANTHER" id="PTHR11373">
    <property type="entry name" value="DEOXYNUCLEOSIDE TRIPHOSPHATE TRIPHOSPHOHYDROLASE"/>
    <property type="match status" value="1"/>
</dbReference>
<dbReference type="Gene3D" id="1.10.3210.10">
    <property type="entry name" value="Hypothetical protein af1432"/>
    <property type="match status" value="1"/>
</dbReference>
<dbReference type="InterPro" id="IPR050135">
    <property type="entry name" value="dGTPase-like"/>
</dbReference>
<dbReference type="GO" id="GO:0006203">
    <property type="term" value="P:dGTP catabolic process"/>
    <property type="evidence" value="ECO:0007669"/>
    <property type="project" value="TreeGrafter"/>
</dbReference>
<dbReference type="SMART" id="SM00471">
    <property type="entry name" value="HDc"/>
    <property type="match status" value="1"/>
</dbReference>
<protein>
    <submittedName>
        <fullName evidence="2">DNTP triphosphohydrolase, broad substrate specificity</fullName>
    </submittedName>
</protein>
<dbReference type="SUPFAM" id="SSF109604">
    <property type="entry name" value="HD-domain/PDEase-like"/>
    <property type="match status" value="1"/>
</dbReference>
<dbReference type="InterPro" id="IPR003607">
    <property type="entry name" value="HD/PDEase_dom"/>
</dbReference>
<dbReference type="AlphaFoldDB" id="A0A3B0W412"/>
<sequence length="328" mass="37318">MQYDDPIYGRFTINEPILQDLIHSQAVQRLHGVLQHGITGLIGLTEPITRFEHSMGAMLIVRRLGGSVPEQIAALLHDVSHTAFSHVIDHVLGSPKEQSYHDEMKETYMATTDLPDILARHAYDWTNFVDEEAFSLLEQPAPRLCADRIDYFLRDCMSLGLATQADVDRAVESLLVGNGRIALNDLAVARWFGNTFMQADDASWANFREVGLYELTAKAIRRALALSHITLEDFWLTDDPLWQKLHAHPDAELQRLLKQVSLETQFVWDEENPTFRVNTKLRAIDPDVWLDGALRPLSTLDPDFATQRSDYLSRKQGSWPMRVKASNQ</sequence>
<evidence type="ECO:0000259" key="1">
    <source>
        <dbReference type="SMART" id="SM00471"/>
    </source>
</evidence>
<feature type="domain" description="HD/PDEase" evidence="1">
    <location>
        <begin position="46"/>
        <end position="161"/>
    </location>
</feature>
<evidence type="ECO:0000313" key="2">
    <source>
        <dbReference type="EMBL" id="VAW39356.1"/>
    </source>
</evidence>
<dbReference type="InterPro" id="IPR006674">
    <property type="entry name" value="HD_domain"/>
</dbReference>
<name>A0A3B0W412_9ZZZZ</name>
<dbReference type="CDD" id="cd00077">
    <property type="entry name" value="HDc"/>
    <property type="match status" value="1"/>
</dbReference>
<dbReference type="GO" id="GO:0005634">
    <property type="term" value="C:nucleus"/>
    <property type="evidence" value="ECO:0007669"/>
    <property type="project" value="TreeGrafter"/>
</dbReference>
<gene>
    <name evidence="2" type="ORF">MNBD_CHLOROFLEXI01-1767</name>
</gene>
<dbReference type="PANTHER" id="PTHR11373:SF4">
    <property type="entry name" value="DEOXYNUCLEOSIDE TRIPHOSPHATE TRIPHOSPHOHYDROLASE SAMHD1"/>
    <property type="match status" value="1"/>
</dbReference>
<organism evidence="2">
    <name type="scientific">hydrothermal vent metagenome</name>
    <dbReference type="NCBI Taxonomy" id="652676"/>
    <lineage>
        <taxon>unclassified sequences</taxon>
        <taxon>metagenomes</taxon>
        <taxon>ecological metagenomes</taxon>
    </lineage>
</organism>
<reference evidence="2" key="1">
    <citation type="submission" date="2018-06" db="EMBL/GenBank/DDBJ databases">
        <authorList>
            <person name="Zhirakovskaya E."/>
        </authorList>
    </citation>
    <scope>NUCLEOTIDE SEQUENCE</scope>
</reference>
<dbReference type="Pfam" id="PF01966">
    <property type="entry name" value="HD"/>
    <property type="match status" value="1"/>
</dbReference>
<proteinExistence type="predicted"/>